<evidence type="ECO:0000256" key="1">
    <source>
        <dbReference type="SAM" id="MobiDB-lite"/>
    </source>
</evidence>
<dbReference type="AlphaFoldDB" id="A0A8S4SFS4"/>
<dbReference type="OrthoDB" id="7483946at2759"/>
<organism evidence="2 3">
    <name type="scientific">Pararge aegeria aegeria</name>
    <dbReference type="NCBI Taxonomy" id="348720"/>
    <lineage>
        <taxon>Eukaryota</taxon>
        <taxon>Metazoa</taxon>
        <taxon>Ecdysozoa</taxon>
        <taxon>Arthropoda</taxon>
        <taxon>Hexapoda</taxon>
        <taxon>Insecta</taxon>
        <taxon>Pterygota</taxon>
        <taxon>Neoptera</taxon>
        <taxon>Endopterygota</taxon>
        <taxon>Lepidoptera</taxon>
        <taxon>Glossata</taxon>
        <taxon>Ditrysia</taxon>
        <taxon>Papilionoidea</taxon>
        <taxon>Nymphalidae</taxon>
        <taxon>Satyrinae</taxon>
        <taxon>Satyrini</taxon>
        <taxon>Parargina</taxon>
        <taxon>Pararge</taxon>
    </lineage>
</organism>
<gene>
    <name evidence="2" type="primary">jg9221</name>
    <name evidence="2" type="ORF">PAEG_LOCUS24258</name>
</gene>
<proteinExistence type="predicted"/>
<reference evidence="2" key="1">
    <citation type="submission" date="2022-03" db="EMBL/GenBank/DDBJ databases">
        <authorList>
            <person name="Lindestad O."/>
        </authorList>
    </citation>
    <scope>NUCLEOTIDE SEQUENCE</scope>
</reference>
<evidence type="ECO:0000313" key="3">
    <source>
        <dbReference type="Proteomes" id="UP000838756"/>
    </source>
</evidence>
<evidence type="ECO:0000313" key="2">
    <source>
        <dbReference type="EMBL" id="CAH2262849.1"/>
    </source>
</evidence>
<dbReference type="EMBL" id="CAKXAJ010026219">
    <property type="protein sequence ID" value="CAH2262849.1"/>
    <property type="molecule type" value="Genomic_DNA"/>
</dbReference>
<feature type="region of interest" description="Disordered" evidence="1">
    <location>
        <begin position="287"/>
        <end position="307"/>
    </location>
</feature>
<dbReference type="Proteomes" id="UP000838756">
    <property type="component" value="Unassembled WGS sequence"/>
</dbReference>
<sequence>MSPELTKNIFSSSDNSEDIDDLLSEYQHYLDKAHKQRINYIEKSKGKNKVPQVHYEKYTKIKKGTRNNYDVPNNYLNKKYATSSFLEPLNLFMSHNAKLNMDNKSKFTDRPQDYNEETPNTLMQINNEHALLNLIPSISNPNIPLQSCYCKVNQIPCKCSCKQCFLLTDSLPTQSINEYDNQNIFIESFPKTSTFALQNKRNSLDEDKFNIRLKIDVQLPKILYELIHNDRNQDKKIGGGKISKELISTVNLPFPHLNFPIPINLLGIKQLYSKQDNSDIHKITIHKKKKSRLGNNNKKHMGKKVTSHSIKVDPIDHNMTDEDHRISSQNYSLDSNTEIQAPKLQTNKPLTREVIYNANHTVTDLPIKNINGSIETLYLTLNITKNNDNDTGESLKIGNSIETDFIEKNNKTTVELRLKREALEKNITFVTQINTNISATTVMPPKISRSMESDTKEAKKFNKTKEGEMELLYWPTESKNFTLVKSKNITFLILERETKKAKLNMTEDRIRNNRTLVLEHAIFGDVDWNDVDTVAPVFMSFVGKYIKGILTFCSQSVCHSMKCAEKTCLHRICSPDNRFNYKGHCKGNKDTDSVAALESIMDLPSNIGFKIVDILQDKMLGKMYGKATLCIISKCSTFVASKKKFQSSKCTTKELSSLGHCSILKNVKMS</sequence>
<feature type="compositionally biased region" description="Basic residues" evidence="1">
    <location>
        <begin position="287"/>
        <end position="306"/>
    </location>
</feature>
<comment type="caution">
    <text evidence="2">The sequence shown here is derived from an EMBL/GenBank/DDBJ whole genome shotgun (WGS) entry which is preliminary data.</text>
</comment>
<accession>A0A8S4SFS4</accession>
<protein>
    <submittedName>
        <fullName evidence="2">Jg9221 protein</fullName>
    </submittedName>
</protein>
<keyword evidence="3" id="KW-1185">Reference proteome</keyword>
<name>A0A8S4SFS4_9NEOP</name>